<dbReference type="AlphaFoldDB" id="S4XWU3"/>
<feature type="domain" description="YcaO" evidence="1">
    <location>
        <begin position="63"/>
        <end position="409"/>
    </location>
</feature>
<dbReference type="EMBL" id="CP003969">
    <property type="protein sequence ID" value="AGP36841.1"/>
    <property type="molecule type" value="Genomic_DNA"/>
</dbReference>
<gene>
    <name evidence="2" type="ORF">SCE1572_21490</name>
</gene>
<sequence length="409" mass="43935">MLKAFREGTHRLVPPAQTLARLAPHLAAFGITRVADVTGLDVIGLPVVMVCRPNSASLAVSQGKGLTADTARASGLMESIESFHAETIDLPLKLASYRELSRAYRVVDVAALPRFSVSAFHEHHRLLWVEGHDLLHDEPVWVPYEMVHTNYTLPLPAGSGSFVMSSNGLASGNHLLEAISHGICEVVERDATTLWRAGGGAEVPGSRVDLDTVDDPACRRVLALYEAAGVAVGVWDTTTELGLPSFLCLIVDSKPDPFRPLYATEGMGCHPDRGVALLRALTEAAQSRLTFIAGSRDDGGRDRFERVRHPDYVQQGRAQIAHLGGPLRDFRHIRSGGGDTLDEDVARALDGLRSAGMDRVIVVDLSKTGLDVAVVRVIIPGLESVDDVPGFVPGPRARARRAARGAGRA</sequence>
<dbReference type="Pfam" id="PF02624">
    <property type="entry name" value="YcaO"/>
    <property type="match status" value="1"/>
</dbReference>
<dbReference type="PATRIC" id="fig|1254432.3.peg.4853"/>
<dbReference type="Proteomes" id="UP000014803">
    <property type="component" value="Chromosome"/>
</dbReference>
<protein>
    <recommendedName>
        <fullName evidence="1">YcaO domain-containing protein</fullName>
    </recommendedName>
</protein>
<dbReference type="NCBIfam" id="TIGR00702">
    <property type="entry name" value="YcaO-type kinase domain"/>
    <property type="match status" value="1"/>
</dbReference>
<evidence type="ECO:0000313" key="3">
    <source>
        <dbReference type="Proteomes" id="UP000014803"/>
    </source>
</evidence>
<evidence type="ECO:0000259" key="1">
    <source>
        <dbReference type="PROSITE" id="PS51664"/>
    </source>
</evidence>
<reference evidence="2 3" key="1">
    <citation type="journal article" date="2013" name="Sci. Rep.">
        <title>Extraordinary expansion of a Sorangium cellulosum genome from an alkaline milieu.</title>
        <authorList>
            <person name="Han K."/>
            <person name="Li Z.F."/>
            <person name="Peng R."/>
            <person name="Zhu L.P."/>
            <person name="Zhou T."/>
            <person name="Wang L.G."/>
            <person name="Li S.G."/>
            <person name="Zhang X.B."/>
            <person name="Hu W."/>
            <person name="Wu Z.H."/>
            <person name="Qin N."/>
            <person name="Li Y.Z."/>
        </authorList>
    </citation>
    <scope>NUCLEOTIDE SEQUENCE [LARGE SCALE GENOMIC DNA]</scope>
    <source>
        <strain evidence="2 3">So0157-2</strain>
    </source>
</reference>
<evidence type="ECO:0000313" key="2">
    <source>
        <dbReference type="EMBL" id="AGP36841.1"/>
    </source>
</evidence>
<accession>S4XWU3</accession>
<dbReference type="HOGENOM" id="CLU_056369_0_0_7"/>
<proteinExistence type="predicted"/>
<name>S4XWU3_SORCE</name>
<dbReference type="STRING" id="1254432.SCE1572_21490"/>
<organism evidence="2 3">
    <name type="scientific">Sorangium cellulosum So0157-2</name>
    <dbReference type="NCBI Taxonomy" id="1254432"/>
    <lineage>
        <taxon>Bacteria</taxon>
        <taxon>Pseudomonadati</taxon>
        <taxon>Myxococcota</taxon>
        <taxon>Polyangia</taxon>
        <taxon>Polyangiales</taxon>
        <taxon>Polyangiaceae</taxon>
        <taxon>Sorangium</taxon>
    </lineage>
</organism>
<dbReference type="PANTHER" id="PTHR37809">
    <property type="entry name" value="RIBOSOMAL PROTEIN S12 METHYLTHIOTRANSFERASE ACCESSORY FACTOR YCAO"/>
    <property type="match status" value="1"/>
</dbReference>
<dbReference type="InterPro" id="IPR003776">
    <property type="entry name" value="YcaO-like_dom"/>
</dbReference>
<dbReference type="Gene3D" id="3.30.1330.230">
    <property type="match status" value="2"/>
</dbReference>
<dbReference type="eggNOG" id="COG1944">
    <property type="taxonomic scope" value="Bacteria"/>
</dbReference>
<dbReference type="PANTHER" id="PTHR37809:SF1">
    <property type="entry name" value="RIBOSOMAL PROTEIN S12 METHYLTHIOTRANSFERASE ACCESSORY FACTOR YCAO"/>
    <property type="match status" value="1"/>
</dbReference>
<dbReference type="PROSITE" id="PS51664">
    <property type="entry name" value="YCAO"/>
    <property type="match status" value="1"/>
</dbReference>
<dbReference type="KEGG" id="scu:SCE1572_21490"/>